<evidence type="ECO:0000313" key="2">
    <source>
        <dbReference type="EMBL" id="TPX11166.1"/>
    </source>
</evidence>
<evidence type="ECO:0000256" key="1">
    <source>
        <dbReference type="SAM" id="MobiDB-lite"/>
    </source>
</evidence>
<evidence type="ECO:0000313" key="3">
    <source>
        <dbReference type="Proteomes" id="UP000319257"/>
    </source>
</evidence>
<organism evidence="2 3">
    <name type="scientific">Thyridium curvatum</name>
    <dbReference type="NCBI Taxonomy" id="1093900"/>
    <lineage>
        <taxon>Eukaryota</taxon>
        <taxon>Fungi</taxon>
        <taxon>Dikarya</taxon>
        <taxon>Ascomycota</taxon>
        <taxon>Pezizomycotina</taxon>
        <taxon>Sordariomycetes</taxon>
        <taxon>Sordariomycetidae</taxon>
        <taxon>Thyridiales</taxon>
        <taxon>Thyridiaceae</taxon>
        <taxon>Thyridium</taxon>
    </lineage>
</organism>
<feature type="compositionally biased region" description="Basic and acidic residues" evidence="1">
    <location>
        <begin position="75"/>
        <end position="90"/>
    </location>
</feature>
<dbReference type="GeneID" id="41968431"/>
<protein>
    <submittedName>
        <fullName evidence="2">Uncharacterized protein</fullName>
    </submittedName>
</protein>
<feature type="region of interest" description="Disordered" evidence="1">
    <location>
        <begin position="42"/>
        <end position="104"/>
    </location>
</feature>
<dbReference type="RefSeq" id="XP_030992877.1">
    <property type="nucleotide sequence ID" value="XM_031144896.1"/>
</dbReference>
<dbReference type="InParanoid" id="A0A507AWP9"/>
<comment type="caution">
    <text evidence="2">The sequence shown here is derived from an EMBL/GenBank/DDBJ whole genome shotgun (WGS) entry which is preliminary data.</text>
</comment>
<name>A0A507AWP9_9PEZI</name>
<gene>
    <name evidence="2" type="ORF">E0L32_000984</name>
</gene>
<keyword evidence="3" id="KW-1185">Reference proteome</keyword>
<feature type="compositionally biased region" description="Gly residues" evidence="1">
    <location>
        <begin position="54"/>
        <end position="63"/>
    </location>
</feature>
<reference evidence="2 3" key="1">
    <citation type="submission" date="2019-06" db="EMBL/GenBank/DDBJ databases">
        <title>Draft genome sequence of the filamentous fungus Phialemoniopsis curvata isolated from diesel fuel.</title>
        <authorList>
            <person name="Varaljay V.A."/>
            <person name="Lyon W.J."/>
            <person name="Crouch A.L."/>
            <person name="Drake C.E."/>
            <person name="Hollomon J.M."/>
            <person name="Nadeau L.J."/>
            <person name="Nunn H.S."/>
            <person name="Stevenson B.S."/>
            <person name="Bojanowski C.L."/>
            <person name="Crookes-Goodson W.J."/>
        </authorList>
    </citation>
    <scope>NUCLEOTIDE SEQUENCE [LARGE SCALE GENOMIC DNA]</scope>
    <source>
        <strain evidence="2 3">D216</strain>
    </source>
</reference>
<accession>A0A507AWP9</accession>
<sequence length="157" mass="17158">MGTPTLVAPSSEAELRALRRKSARALWELVPRRVGRLYFGGALSGFTPRSGPSTSGGGGGGQQGQASSPAQASEADDHRPRPPQDRRDDATTTSAATYGDDSDGRILDDIERDVLDPFSDAYCNKHLMYSVLELILVRLMPELAERRVTELWEERLS</sequence>
<dbReference type="OrthoDB" id="5582218at2759"/>
<feature type="compositionally biased region" description="Low complexity" evidence="1">
    <location>
        <begin position="44"/>
        <end position="53"/>
    </location>
</feature>
<dbReference type="AlphaFoldDB" id="A0A507AWP9"/>
<feature type="compositionally biased region" description="Low complexity" evidence="1">
    <location>
        <begin position="64"/>
        <end position="73"/>
    </location>
</feature>
<dbReference type="STRING" id="1093900.A0A507AWP9"/>
<dbReference type="Proteomes" id="UP000319257">
    <property type="component" value="Unassembled WGS sequence"/>
</dbReference>
<proteinExistence type="predicted"/>
<dbReference type="EMBL" id="SKBQ01000004">
    <property type="protein sequence ID" value="TPX11166.1"/>
    <property type="molecule type" value="Genomic_DNA"/>
</dbReference>